<dbReference type="PANTHER" id="PTHR30537">
    <property type="entry name" value="HTH-TYPE TRANSCRIPTIONAL REGULATOR"/>
    <property type="match status" value="1"/>
</dbReference>
<dbReference type="GO" id="GO:0043565">
    <property type="term" value="F:sequence-specific DNA binding"/>
    <property type="evidence" value="ECO:0007669"/>
    <property type="project" value="TreeGrafter"/>
</dbReference>
<evidence type="ECO:0000313" key="6">
    <source>
        <dbReference type="EMBL" id="KIG15529.1"/>
    </source>
</evidence>
<dbReference type="Gene3D" id="1.10.10.10">
    <property type="entry name" value="Winged helix-like DNA-binding domain superfamily/Winged helix DNA-binding domain"/>
    <property type="match status" value="1"/>
</dbReference>
<evidence type="ECO:0000256" key="3">
    <source>
        <dbReference type="ARBA" id="ARBA00023125"/>
    </source>
</evidence>
<dbReference type="PRINTS" id="PR00039">
    <property type="entry name" value="HTHLYSR"/>
</dbReference>
<dbReference type="GO" id="GO:0003700">
    <property type="term" value="F:DNA-binding transcription factor activity"/>
    <property type="evidence" value="ECO:0007669"/>
    <property type="project" value="InterPro"/>
</dbReference>
<evidence type="ECO:0000313" key="7">
    <source>
        <dbReference type="Proteomes" id="UP000031599"/>
    </source>
</evidence>
<dbReference type="InterPro" id="IPR000847">
    <property type="entry name" value="LysR_HTH_N"/>
</dbReference>
<evidence type="ECO:0000256" key="4">
    <source>
        <dbReference type="ARBA" id="ARBA00023163"/>
    </source>
</evidence>
<dbReference type="Proteomes" id="UP000031599">
    <property type="component" value="Unassembled WGS sequence"/>
</dbReference>
<dbReference type="PROSITE" id="PS50931">
    <property type="entry name" value="HTH_LYSR"/>
    <property type="match status" value="1"/>
</dbReference>
<dbReference type="InterPro" id="IPR036390">
    <property type="entry name" value="WH_DNA-bd_sf"/>
</dbReference>
<feature type="domain" description="HTH lysR-type" evidence="5">
    <location>
        <begin position="4"/>
        <end position="61"/>
    </location>
</feature>
<dbReference type="SUPFAM" id="SSF53850">
    <property type="entry name" value="Periplasmic binding protein-like II"/>
    <property type="match status" value="1"/>
</dbReference>
<dbReference type="RefSeq" id="WP_052551573.1">
    <property type="nucleotide sequence ID" value="NZ_JMCC02000052.1"/>
</dbReference>
<dbReference type="Pfam" id="PF03466">
    <property type="entry name" value="LysR_substrate"/>
    <property type="match status" value="1"/>
</dbReference>
<comment type="similarity">
    <text evidence="1">Belongs to the LysR transcriptional regulatory family.</text>
</comment>
<organism evidence="6 7">
    <name type="scientific">Enhygromyxa salina</name>
    <dbReference type="NCBI Taxonomy" id="215803"/>
    <lineage>
        <taxon>Bacteria</taxon>
        <taxon>Pseudomonadati</taxon>
        <taxon>Myxococcota</taxon>
        <taxon>Polyangia</taxon>
        <taxon>Nannocystales</taxon>
        <taxon>Nannocystaceae</taxon>
        <taxon>Enhygromyxa</taxon>
    </lineage>
</organism>
<evidence type="ECO:0000259" key="5">
    <source>
        <dbReference type="PROSITE" id="PS50931"/>
    </source>
</evidence>
<keyword evidence="2" id="KW-0805">Transcription regulation</keyword>
<dbReference type="SUPFAM" id="SSF46785">
    <property type="entry name" value="Winged helix' DNA-binding domain"/>
    <property type="match status" value="1"/>
</dbReference>
<dbReference type="PANTHER" id="PTHR30537:SF3">
    <property type="entry name" value="TRANSCRIPTIONAL REGULATORY PROTEIN"/>
    <property type="match status" value="1"/>
</dbReference>
<dbReference type="InterPro" id="IPR036388">
    <property type="entry name" value="WH-like_DNA-bd_sf"/>
</dbReference>
<evidence type="ECO:0000256" key="2">
    <source>
        <dbReference type="ARBA" id="ARBA00023015"/>
    </source>
</evidence>
<comment type="caution">
    <text evidence="6">The sequence shown here is derived from an EMBL/GenBank/DDBJ whole genome shotgun (WGS) entry which is preliminary data.</text>
</comment>
<reference evidence="6 7" key="1">
    <citation type="submission" date="2014-12" db="EMBL/GenBank/DDBJ databases">
        <title>Genome assembly of Enhygromyxa salina DSM 15201.</title>
        <authorList>
            <person name="Sharma G."/>
            <person name="Subramanian S."/>
        </authorList>
    </citation>
    <scope>NUCLEOTIDE SEQUENCE [LARGE SCALE GENOMIC DNA]</scope>
    <source>
        <strain evidence="6 7">DSM 15201</strain>
    </source>
</reference>
<keyword evidence="3" id="KW-0238">DNA-binding</keyword>
<protein>
    <submittedName>
        <fullName evidence="6">Transcriptional regulator lysR family protein</fullName>
    </submittedName>
</protein>
<dbReference type="AlphaFoldDB" id="A0A0C1ZCU6"/>
<dbReference type="Gene3D" id="3.40.190.290">
    <property type="match status" value="1"/>
</dbReference>
<proteinExistence type="inferred from homology"/>
<name>A0A0C1ZCU6_9BACT</name>
<dbReference type="Pfam" id="PF00126">
    <property type="entry name" value="HTH_1"/>
    <property type="match status" value="1"/>
</dbReference>
<keyword evidence="4" id="KW-0804">Transcription</keyword>
<dbReference type="FunFam" id="1.10.10.10:FF:000001">
    <property type="entry name" value="LysR family transcriptional regulator"/>
    <property type="match status" value="1"/>
</dbReference>
<evidence type="ECO:0000256" key="1">
    <source>
        <dbReference type="ARBA" id="ARBA00009437"/>
    </source>
</evidence>
<dbReference type="GO" id="GO:0006351">
    <property type="term" value="P:DNA-templated transcription"/>
    <property type="evidence" value="ECO:0007669"/>
    <property type="project" value="TreeGrafter"/>
</dbReference>
<gene>
    <name evidence="6" type="ORF">DB30_05552</name>
</gene>
<dbReference type="EMBL" id="JMCC02000052">
    <property type="protein sequence ID" value="KIG15529.1"/>
    <property type="molecule type" value="Genomic_DNA"/>
</dbReference>
<sequence>MDELDWRWLRSFVFVAQADSMHAAAQRSGISQPTLSRHIKLLEANLGISLFERRGRGLTLSPQGQGLFERAVAVRDSVKTFEREALGLSEQQEGSVSVTMSGVFGIHFAPEWLSQLRIDEPHITIDLVIEDSAVNLLLREAEIAVRQFRPHQLELVTRLFGTTPLGLYASPQYVDQHGEPADMAELADFDLIGFDRETYWIEAAAAMGFAHTRDDFAIRCDASVVQVSMALAGLGIAAVPSWCATGLPLRRVLPEIVIPGPPLYLVAHPDLRRSPRVSRVWNHLAARLAALPLG</sequence>
<accession>A0A0C1ZCU6</accession>
<dbReference type="InterPro" id="IPR058163">
    <property type="entry name" value="LysR-type_TF_proteobact-type"/>
</dbReference>
<dbReference type="InterPro" id="IPR005119">
    <property type="entry name" value="LysR_subst-bd"/>
</dbReference>